<dbReference type="OrthoDB" id="1624765at2"/>
<dbReference type="Pfam" id="PF09719">
    <property type="entry name" value="C_GCAxxG_C_C"/>
    <property type="match status" value="1"/>
</dbReference>
<name>A0A2T0B6R6_9CLOT</name>
<organism evidence="1 2">
    <name type="scientific">Clostridium vincentii</name>
    <dbReference type="NCBI Taxonomy" id="52704"/>
    <lineage>
        <taxon>Bacteria</taxon>
        <taxon>Bacillati</taxon>
        <taxon>Bacillota</taxon>
        <taxon>Clostridia</taxon>
        <taxon>Eubacteriales</taxon>
        <taxon>Clostridiaceae</taxon>
        <taxon>Clostridium</taxon>
    </lineage>
</organism>
<dbReference type="RefSeq" id="WP_106061216.1">
    <property type="nucleotide sequence ID" value="NZ_PVXQ01000061.1"/>
</dbReference>
<sequence>MTRVIQFHKEGYNCAESVLKAFNEDSGLNIPVSIASPFGSGMTVGSTCGAITGTLMAVGALKGRNTSEEKNNSRTLTKEIIIKVKEKYGTIECIELKRKGVTCDEIIEYAYGILKEYTNNSQTKYEEEI</sequence>
<evidence type="ECO:0000313" key="2">
    <source>
        <dbReference type="Proteomes" id="UP000239471"/>
    </source>
</evidence>
<keyword evidence="2" id="KW-1185">Reference proteome</keyword>
<proteinExistence type="predicted"/>
<gene>
    <name evidence="1" type="ORF">CLVI_33140</name>
</gene>
<protein>
    <submittedName>
        <fullName evidence="1">Putative redox-active protein</fullName>
    </submittedName>
</protein>
<dbReference type="EMBL" id="PVXQ01000061">
    <property type="protein sequence ID" value="PRR79598.1"/>
    <property type="molecule type" value="Genomic_DNA"/>
</dbReference>
<dbReference type="Proteomes" id="UP000239471">
    <property type="component" value="Unassembled WGS sequence"/>
</dbReference>
<dbReference type="NCBIfam" id="TIGR01909">
    <property type="entry name" value="C_GCAxxG_C_C"/>
    <property type="match status" value="1"/>
</dbReference>
<dbReference type="AlphaFoldDB" id="A0A2T0B6R6"/>
<comment type="caution">
    <text evidence="1">The sequence shown here is derived from an EMBL/GenBank/DDBJ whole genome shotgun (WGS) entry which is preliminary data.</text>
</comment>
<evidence type="ECO:0000313" key="1">
    <source>
        <dbReference type="EMBL" id="PRR79598.1"/>
    </source>
</evidence>
<reference evidence="1 2" key="1">
    <citation type="submission" date="2018-03" db="EMBL/GenBank/DDBJ databases">
        <title>Genome sequence of Clostridium vincentii DSM 10228.</title>
        <authorList>
            <person name="Poehlein A."/>
            <person name="Daniel R."/>
        </authorList>
    </citation>
    <scope>NUCLEOTIDE SEQUENCE [LARGE SCALE GENOMIC DNA]</scope>
    <source>
        <strain evidence="1 2">DSM 10228</strain>
    </source>
</reference>
<accession>A0A2T0B6R6</accession>
<dbReference type="InterPro" id="IPR010181">
    <property type="entry name" value="CGCAxxGCC_motif"/>
</dbReference>